<dbReference type="Proteomes" id="UP000216074">
    <property type="component" value="Unassembled WGS sequence"/>
</dbReference>
<protein>
    <submittedName>
        <fullName evidence="1">Uncharacterized protein</fullName>
    </submittedName>
</protein>
<evidence type="ECO:0000313" key="1">
    <source>
        <dbReference type="EMBL" id="OZG62627.1"/>
    </source>
</evidence>
<keyword evidence="2" id="KW-1185">Reference proteome</keyword>
<reference evidence="1 2" key="1">
    <citation type="journal article" date="2017" name="BMC Genomics">
        <title>Comparative genomic and phylogenomic analyses of the Bifidobacteriaceae family.</title>
        <authorList>
            <person name="Lugli G.A."/>
            <person name="Milani C."/>
            <person name="Turroni F."/>
            <person name="Duranti S."/>
            <person name="Mancabelli L."/>
            <person name="Mangifesta M."/>
            <person name="Ferrario C."/>
            <person name="Modesto M."/>
            <person name="Mattarelli P."/>
            <person name="Jiri K."/>
            <person name="van Sinderen D."/>
            <person name="Ventura M."/>
        </authorList>
    </citation>
    <scope>NUCLEOTIDE SEQUENCE [LARGE SCALE GENOMIC DNA]</scope>
    <source>
        <strain evidence="1 2">DSM 100202</strain>
    </source>
</reference>
<gene>
    <name evidence="1" type="ORF">BHAP_2101</name>
</gene>
<dbReference type="EMBL" id="MWWY01000045">
    <property type="protein sequence ID" value="OZG62627.1"/>
    <property type="molecule type" value="Genomic_DNA"/>
</dbReference>
<proteinExistence type="predicted"/>
<comment type="caution">
    <text evidence="1">The sequence shown here is derived from an EMBL/GenBank/DDBJ whole genome shotgun (WGS) entry which is preliminary data.</text>
</comment>
<name>A0A261FTY7_9BIFI</name>
<accession>A0A261FTY7</accession>
<evidence type="ECO:0000313" key="2">
    <source>
        <dbReference type="Proteomes" id="UP000216074"/>
    </source>
</evidence>
<organism evidence="1 2">
    <name type="scientific">Bifidobacterium hapali</name>
    <dbReference type="NCBI Taxonomy" id="1630172"/>
    <lineage>
        <taxon>Bacteria</taxon>
        <taxon>Bacillati</taxon>
        <taxon>Actinomycetota</taxon>
        <taxon>Actinomycetes</taxon>
        <taxon>Bifidobacteriales</taxon>
        <taxon>Bifidobacteriaceae</taxon>
        <taxon>Bifidobacterium</taxon>
    </lineage>
</organism>
<sequence length="76" mass="8405">MLTNTDADGFGATVHAHLFVGVVHMRFDCTFTHVHNVSRGDSGTTFEILAQHIDFCIGQHHADKARNFAHFGLGLR</sequence>
<dbReference type="AlphaFoldDB" id="A0A261FTY7"/>